<proteinExistence type="predicted"/>
<organism evidence="1 2">
    <name type="scientific">Tagetes erecta</name>
    <name type="common">African marigold</name>
    <dbReference type="NCBI Taxonomy" id="13708"/>
    <lineage>
        <taxon>Eukaryota</taxon>
        <taxon>Viridiplantae</taxon>
        <taxon>Streptophyta</taxon>
        <taxon>Embryophyta</taxon>
        <taxon>Tracheophyta</taxon>
        <taxon>Spermatophyta</taxon>
        <taxon>Magnoliopsida</taxon>
        <taxon>eudicotyledons</taxon>
        <taxon>Gunneridae</taxon>
        <taxon>Pentapetalae</taxon>
        <taxon>asterids</taxon>
        <taxon>campanulids</taxon>
        <taxon>Asterales</taxon>
        <taxon>Asteraceae</taxon>
        <taxon>Asteroideae</taxon>
        <taxon>Heliantheae alliance</taxon>
        <taxon>Tageteae</taxon>
        <taxon>Tagetes</taxon>
    </lineage>
</organism>
<dbReference type="AlphaFoldDB" id="A0AAD8LF10"/>
<sequence length="120" mass="13621">MPKSDNLLFAKNKTIELRWRWLHGDVAESLKNFSNIHILGVLNELARVDSPDMVRGQMNTDELTLTDIKIDIKRVPNKKTFIAAMVAADASSPSKDDLLEEACKRLIITRLLPYLMGQNE</sequence>
<dbReference type="EMBL" id="JAUHHV010000001">
    <property type="protein sequence ID" value="KAK1441350.1"/>
    <property type="molecule type" value="Genomic_DNA"/>
</dbReference>
<reference evidence="1" key="1">
    <citation type="journal article" date="2023" name="bioRxiv">
        <title>Improved chromosome-level genome assembly for marigold (Tagetes erecta).</title>
        <authorList>
            <person name="Jiang F."/>
            <person name="Yuan L."/>
            <person name="Wang S."/>
            <person name="Wang H."/>
            <person name="Xu D."/>
            <person name="Wang A."/>
            <person name="Fan W."/>
        </authorList>
    </citation>
    <scope>NUCLEOTIDE SEQUENCE</scope>
    <source>
        <strain evidence="1">WSJ</strain>
        <tissue evidence="1">Leaf</tissue>
    </source>
</reference>
<dbReference type="Gene3D" id="2.30.30.30">
    <property type="match status" value="1"/>
</dbReference>
<keyword evidence="2" id="KW-1185">Reference proteome</keyword>
<gene>
    <name evidence="1" type="ORF">QVD17_07198</name>
</gene>
<dbReference type="InterPro" id="IPR014722">
    <property type="entry name" value="Rib_uL2_dom2"/>
</dbReference>
<comment type="caution">
    <text evidence="1">The sequence shown here is derived from an EMBL/GenBank/DDBJ whole genome shotgun (WGS) entry which is preliminary data.</text>
</comment>
<accession>A0AAD8LF10</accession>
<dbReference type="Proteomes" id="UP001229421">
    <property type="component" value="Unassembled WGS sequence"/>
</dbReference>
<name>A0AAD8LF10_TARER</name>
<evidence type="ECO:0000313" key="1">
    <source>
        <dbReference type="EMBL" id="KAK1441350.1"/>
    </source>
</evidence>
<evidence type="ECO:0000313" key="2">
    <source>
        <dbReference type="Proteomes" id="UP001229421"/>
    </source>
</evidence>
<protein>
    <submittedName>
        <fullName evidence="1">Uncharacterized protein</fullName>
    </submittedName>
</protein>